<feature type="region of interest" description="Disordered" evidence="1">
    <location>
        <begin position="1"/>
        <end position="101"/>
    </location>
</feature>
<evidence type="ECO:0000313" key="3">
    <source>
        <dbReference type="Proteomes" id="UP000315496"/>
    </source>
</evidence>
<feature type="compositionally biased region" description="Gly residues" evidence="1">
    <location>
        <begin position="67"/>
        <end position="76"/>
    </location>
</feature>
<keyword evidence="3" id="KW-1185">Reference proteome</keyword>
<evidence type="ECO:0000313" key="2">
    <source>
        <dbReference type="EMBL" id="TNJ26780.1"/>
    </source>
</evidence>
<dbReference type="InterPro" id="IPR036322">
    <property type="entry name" value="WD40_repeat_dom_sf"/>
</dbReference>
<sequence length="563" mass="58112">MFGFANPSQPNNSSQPLGTNPFGGGQPQTGQTGFQLSMQPTTGFTFGSGGMQRVQGNTNLAGMTKFGEGGTGGGTFGQPPAGAHFPPPSNQGFSFGQAAGVSGGFGQPAGTTMGTGAGTTGFGGNAGFGFGVPVTSTQPQPQQPQSNNFWSFKPSGTNMPAGSLFGTGMTIGQPTQRQSPLFTTEVQGTVTGVTLLSDTTIACGTLEGEVLVYCLQNPAPVVKCTCGGPILCLARSPDGTLLLIGSARGLHGLKEGTSTPVDFDVSDGCPVFSIQSSTAGSSTQPLHIFYSKAARDGPGYVTMDAQSAGGWGQVSTPASKMIGYKICHATYGTDGTFKRLSESTPQPCCGVFHATITNATYYSSSNFSILVPLYNQRKPYLFLKNTSQARSGTETLTEDTTKNIPSSQGANIDSPIIGCFNSASRVVILTETKGLHIYDTPGNRYSNPSNSSSTPILASAYKADEKLLFFTTGNSVAYQVATATSNGQSERAVVLTGDGPISAFDYLKGGRFVLATGQGEALYANGQATQPSRLSVYEKRPTSSSGTGLGASRVAFNDVQPLP</sequence>
<gene>
    <name evidence="2" type="ORF">GMRT_10151</name>
</gene>
<dbReference type="Proteomes" id="UP000315496">
    <property type="component" value="Chromosome 4"/>
</dbReference>
<dbReference type="InterPro" id="IPR015943">
    <property type="entry name" value="WD40/YVTN_repeat-like_dom_sf"/>
</dbReference>
<protein>
    <submittedName>
        <fullName evidence="2">Uncharacterized protein</fullName>
    </submittedName>
</protein>
<dbReference type="AlphaFoldDB" id="A0A4Z1SMI0"/>
<feature type="compositionally biased region" description="Polar residues" evidence="1">
    <location>
        <begin position="1"/>
        <end position="18"/>
    </location>
</feature>
<proteinExistence type="predicted"/>
<organism evidence="2 3">
    <name type="scientific">Giardia muris</name>
    <dbReference type="NCBI Taxonomy" id="5742"/>
    <lineage>
        <taxon>Eukaryota</taxon>
        <taxon>Metamonada</taxon>
        <taxon>Diplomonadida</taxon>
        <taxon>Hexamitidae</taxon>
        <taxon>Giardiinae</taxon>
        <taxon>Giardia</taxon>
    </lineage>
</organism>
<reference evidence="2 3" key="1">
    <citation type="submission" date="2019-05" db="EMBL/GenBank/DDBJ databases">
        <title>The compact genome of Giardia muris reveals important steps in the evolution of intestinal protozoan parasites.</title>
        <authorList>
            <person name="Xu F."/>
            <person name="Jimenez-Gonzalez A."/>
            <person name="Einarsson E."/>
            <person name="Astvaldsson A."/>
            <person name="Peirasmaki D."/>
            <person name="Eckmann L."/>
            <person name="Andersson J.O."/>
            <person name="Svard S.G."/>
            <person name="Jerlstrom-Hultqvist J."/>
        </authorList>
    </citation>
    <scope>NUCLEOTIDE SEQUENCE [LARGE SCALE GENOMIC DNA]</scope>
    <source>
        <strain evidence="2 3">Roberts-Thomson</strain>
    </source>
</reference>
<evidence type="ECO:0000256" key="1">
    <source>
        <dbReference type="SAM" id="MobiDB-lite"/>
    </source>
</evidence>
<dbReference type="EMBL" id="VDLU01000004">
    <property type="protein sequence ID" value="TNJ26780.1"/>
    <property type="molecule type" value="Genomic_DNA"/>
</dbReference>
<name>A0A4Z1SMI0_GIAMU</name>
<dbReference type="Gene3D" id="2.130.10.10">
    <property type="entry name" value="YVTN repeat-like/Quinoprotein amine dehydrogenase"/>
    <property type="match status" value="1"/>
</dbReference>
<comment type="caution">
    <text evidence="2">The sequence shown here is derived from an EMBL/GenBank/DDBJ whole genome shotgun (WGS) entry which is preliminary data.</text>
</comment>
<feature type="compositionally biased region" description="Polar residues" evidence="1">
    <location>
        <begin position="36"/>
        <end position="45"/>
    </location>
</feature>
<accession>A0A4Z1SMI0</accession>
<dbReference type="SUPFAM" id="SSF50978">
    <property type="entry name" value="WD40 repeat-like"/>
    <property type="match status" value="1"/>
</dbReference>
<dbReference type="VEuPathDB" id="GiardiaDB:GMRT_10151"/>